<dbReference type="STRING" id="1225564.AA309_06890"/>
<dbReference type="AlphaFoldDB" id="A0A0H1RF65"/>
<sequence>MTPRNPEESPEETTQDEVLQAINEVLSHDTEAPVVSVPENTPVLNAQPKETPDTKVELDRIELYLRGPTAFSA</sequence>
<evidence type="ECO:0000313" key="1">
    <source>
        <dbReference type="EMBL" id="KLK93749.1"/>
    </source>
</evidence>
<keyword evidence="2" id="KW-1185">Reference proteome</keyword>
<protein>
    <submittedName>
        <fullName evidence="1">Uncharacterized protein</fullName>
    </submittedName>
</protein>
<dbReference type="OrthoDB" id="8020343at2"/>
<comment type="caution">
    <text evidence="1">The sequence shown here is derived from an EMBL/GenBank/DDBJ whole genome shotgun (WGS) entry which is preliminary data.</text>
</comment>
<dbReference type="EMBL" id="LCYG01000017">
    <property type="protein sequence ID" value="KLK93749.1"/>
    <property type="molecule type" value="Genomic_DNA"/>
</dbReference>
<reference evidence="1 2" key="1">
    <citation type="submission" date="2015-05" db="EMBL/GenBank/DDBJ databases">
        <title>Draft genome sequence of Microvirga vignae strain BR3299, a novel nitrogen fixing bacteria isolated from Brazil semi-aired region.</title>
        <authorList>
            <person name="Zilli J.E."/>
            <person name="Passos S.R."/>
            <person name="Leite J."/>
            <person name="Baldani J.I."/>
            <person name="Xavier G.R."/>
            <person name="Rumjaneck N.G."/>
            <person name="Simoes-Araujo J.L."/>
        </authorList>
    </citation>
    <scope>NUCLEOTIDE SEQUENCE [LARGE SCALE GENOMIC DNA]</scope>
    <source>
        <strain evidence="1 2">BR3299</strain>
    </source>
</reference>
<name>A0A0H1RF65_9HYPH</name>
<dbReference type="PATRIC" id="fig|1225564.3.peg.1888"/>
<dbReference type="Proteomes" id="UP000035489">
    <property type="component" value="Unassembled WGS sequence"/>
</dbReference>
<organism evidence="1 2">
    <name type="scientific">Microvirga vignae</name>
    <dbReference type="NCBI Taxonomy" id="1225564"/>
    <lineage>
        <taxon>Bacteria</taxon>
        <taxon>Pseudomonadati</taxon>
        <taxon>Pseudomonadota</taxon>
        <taxon>Alphaproteobacteria</taxon>
        <taxon>Hyphomicrobiales</taxon>
        <taxon>Methylobacteriaceae</taxon>
        <taxon>Microvirga</taxon>
    </lineage>
</organism>
<dbReference type="RefSeq" id="WP_047188272.1">
    <property type="nucleotide sequence ID" value="NZ_LCYG01000017.1"/>
</dbReference>
<accession>A0A0H1RF65</accession>
<gene>
    <name evidence="1" type="ORF">AA309_06890</name>
</gene>
<evidence type="ECO:0000313" key="2">
    <source>
        <dbReference type="Proteomes" id="UP000035489"/>
    </source>
</evidence>
<proteinExistence type="predicted"/>